<feature type="region of interest" description="Disordered" evidence="1">
    <location>
        <begin position="1"/>
        <end position="32"/>
    </location>
</feature>
<sequence>MNRSFRAQETGMQAALKQQRQLPMGGTRTSLMREKEEELALFLEMRNREKERDNLLFQNTEEFDAPFGSNQGGSPIFNIPSATNARKTGADDILNSDNDKNDYDWLLTPPGTPLFPSLEMESHKSVMSQTGTPKARPTSLKSRLANPHPEPAARNNIAPRQPALSPGLNVSSTGIRRPSSSGGPGSRPATPTGRPNLTATSKSISSSVSKPTVTTVSKPTMTATTKPSRSSTPTSRATVPATKPTVPARSSTPTARSTARSSTPTARSTARSSTPTARSTARSSTPTTRPSIPASIPASKSTSRAVTPTRRPTAVSSVANTSAPPVKSPPPSVNRIVPTTARNPVPPRASSPTVKSRPWKPSEMPGYSLDAPPNLRTSLPDRPISATRGRPGAPSVRSSSVEPVSNGRMRRQSCSPSRGRLPNGSVHSSGGSVPALNRAYAKANDNVSPVVIGNKMVERVINMRKLVPPKQDDKHSPRSNLSGKSSSPDSSGFGRTLSKKSLDMAIRHMDIRRTIPGNLRPLMTNIPASSMYSVRSGPTKSRTVSVSDSPLATSSNGSSEMSVNNNALCPNGGEVDDGISSDKCVRSLAGLRGRG</sequence>
<feature type="compositionally biased region" description="Polar residues" evidence="1">
    <location>
        <begin position="314"/>
        <end position="323"/>
    </location>
</feature>
<comment type="caution">
    <text evidence="2">The sequence shown here is derived from an EMBL/GenBank/DDBJ whole genome shotgun (WGS) entry which is preliminary data.</text>
</comment>
<feature type="compositionally biased region" description="Polar residues" evidence="1">
    <location>
        <begin position="530"/>
        <end position="568"/>
    </location>
</feature>
<keyword evidence="3" id="KW-1185">Reference proteome</keyword>
<evidence type="ECO:0000313" key="3">
    <source>
        <dbReference type="Proteomes" id="UP001642360"/>
    </source>
</evidence>
<evidence type="ECO:0000313" key="2">
    <source>
        <dbReference type="EMBL" id="CAK9173568.1"/>
    </source>
</evidence>
<feature type="compositionally biased region" description="Low complexity" evidence="1">
    <location>
        <begin position="171"/>
        <end position="299"/>
    </location>
</feature>
<feature type="compositionally biased region" description="Polar residues" evidence="1">
    <location>
        <begin position="1"/>
        <end position="21"/>
    </location>
</feature>
<dbReference type="AlphaFoldDB" id="A0ABC8TVN8"/>
<gene>
    <name evidence="2" type="ORF">ILEXP_LOCUS43302</name>
</gene>
<dbReference type="PRINTS" id="PR01217">
    <property type="entry name" value="PRICHEXTENSN"/>
</dbReference>
<evidence type="ECO:0000256" key="1">
    <source>
        <dbReference type="SAM" id="MobiDB-lite"/>
    </source>
</evidence>
<name>A0ABC8TVN8_9AQUA</name>
<dbReference type="Proteomes" id="UP001642360">
    <property type="component" value="Unassembled WGS sequence"/>
</dbReference>
<organism evidence="2 3">
    <name type="scientific">Ilex paraguariensis</name>
    <name type="common">yerba mate</name>
    <dbReference type="NCBI Taxonomy" id="185542"/>
    <lineage>
        <taxon>Eukaryota</taxon>
        <taxon>Viridiplantae</taxon>
        <taxon>Streptophyta</taxon>
        <taxon>Embryophyta</taxon>
        <taxon>Tracheophyta</taxon>
        <taxon>Spermatophyta</taxon>
        <taxon>Magnoliopsida</taxon>
        <taxon>eudicotyledons</taxon>
        <taxon>Gunneridae</taxon>
        <taxon>Pentapetalae</taxon>
        <taxon>asterids</taxon>
        <taxon>campanulids</taxon>
        <taxon>Aquifoliales</taxon>
        <taxon>Aquifoliaceae</taxon>
        <taxon>Ilex</taxon>
    </lineage>
</organism>
<proteinExistence type="predicted"/>
<feature type="region of interest" description="Disordered" evidence="1">
    <location>
        <begin position="530"/>
        <end position="580"/>
    </location>
</feature>
<dbReference type="EMBL" id="CAUOFW020006169">
    <property type="protein sequence ID" value="CAK9173568.1"/>
    <property type="molecule type" value="Genomic_DNA"/>
</dbReference>
<feature type="region of interest" description="Disordered" evidence="1">
    <location>
        <begin position="114"/>
        <end position="431"/>
    </location>
</feature>
<feature type="compositionally biased region" description="Low complexity" evidence="1">
    <location>
        <begin position="394"/>
        <end position="405"/>
    </location>
</feature>
<accession>A0ABC8TVN8</accession>
<protein>
    <submittedName>
        <fullName evidence="2">Uncharacterized protein</fullName>
    </submittedName>
</protein>
<feature type="compositionally biased region" description="Low complexity" evidence="1">
    <location>
        <begin position="479"/>
        <end position="494"/>
    </location>
</feature>
<reference evidence="2 3" key="1">
    <citation type="submission" date="2024-02" db="EMBL/GenBank/DDBJ databases">
        <authorList>
            <person name="Vignale AGUSTIN F."/>
            <person name="Sosa J E."/>
            <person name="Modenutti C."/>
        </authorList>
    </citation>
    <scope>NUCLEOTIDE SEQUENCE [LARGE SCALE GENOMIC DNA]</scope>
</reference>
<dbReference type="PANTHER" id="PTHR31949:SF20">
    <property type="entry name" value="OS01G0141900 PROTEIN"/>
    <property type="match status" value="1"/>
</dbReference>
<dbReference type="PANTHER" id="PTHR31949">
    <property type="entry name" value="GASTRIC MUCIN-LIKE PROTEIN"/>
    <property type="match status" value="1"/>
</dbReference>
<feature type="region of interest" description="Disordered" evidence="1">
    <location>
        <begin position="465"/>
        <end position="496"/>
    </location>
</feature>